<name>E7RNC2_9BACT</name>
<organism evidence="2 3">
    <name type="scientific">Hoylesella oralis ATCC 33269</name>
    <dbReference type="NCBI Taxonomy" id="873533"/>
    <lineage>
        <taxon>Bacteria</taxon>
        <taxon>Pseudomonadati</taxon>
        <taxon>Bacteroidota</taxon>
        <taxon>Bacteroidia</taxon>
        <taxon>Bacteroidales</taxon>
        <taxon>Prevotellaceae</taxon>
        <taxon>Hoylesella</taxon>
    </lineage>
</organism>
<reference evidence="2" key="1">
    <citation type="submission" date="2011-01" db="EMBL/GenBank/DDBJ databases">
        <authorList>
            <person name="Muzny D."/>
            <person name="Qin X."/>
            <person name="Buhay C."/>
            <person name="Dugan-Rocha S."/>
            <person name="Ding Y."/>
            <person name="Chen G."/>
            <person name="Hawes A."/>
            <person name="Holder M."/>
            <person name="Jhangiani S."/>
            <person name="Johnson A."/>
            <person name="Khan Z."/>
            <person name="Li Z."/>
            <person name="Liu W."/>
            <person name="Liu X."/>
            <person name="Perez L."/>
            <person name="Shen H."/>
            <person name="Wang Q."/>
            <person name="Watt J."/>
            <person name="Xi L."/>
            <person name="Xin Y."/>
            <person name="Zhou J."/>
            <person name="Deng J."/>
            <person name="Jiang H."/>
            <person name="Liu Y."/>
            <person name="Qu J."/>
            <person name="Song X.-Z."/>
            <person name="Zhang L."/>
            <person name="Villasana D."/>
            <person name="Johnson A."/>
            <person name="Liu J."/>
            <person name="Liyanage D."/>
            <person name="Lorensuhewa L."/>
            <person name="Robinson T."/>
            <person name="Song A."/>
            <person name="Song B.-B."/>
            <person name="Dinh H."/>
            <person name="Thornton R."/>
            <person name="Coyle M."/>
            <person name="Francisco L."/>
            <person name="Jackson L."/>
            <person name="Javaid M."/>
            <person name="Korchina V."/>
            <person name="Kovar C."/>
            <person name="Mata R."/>
            <person name="Mathew T."/>
            <person name="Ngo R."/>
            <person name="Nguyen L."/>
            <person name="Nguyen N."/>
            <person name="Okwuonu G."/>
            <person name="Ongeri F."/>
            <person name="Pham C."/>
            <person name="Simmons D."/>
            <person name="Wilczek-Boney K."/>
            <person name="Hale W."/>
            <person name="Jakkamsetti A."/>
            <person name="Pham P."/>
            <person name="Ruth R."/>
            <person name="San Lucas F."/>
            <person name="Warren J."/>
            <person name="Zhang J."/>
            <person name="Zhao Z."/>
            <person name="Zhou C."/>
            <person name="Zhu D."/>
            <person name="Lee S."/>
            <person name="Bess C."/>
            <person name="Blankenburg K."/>
            <person name="Forbes L."/>
            <person name="Fu Q."/>
            <person name="Gubbala S."/>
            <person name="Hirani K."/>
            <person name="Jayaseelan J.C."/>
            <person name="Lara F."/>
            <person name="Munidasa M."/>
            <person name="Palculict T."/>
            <person name="Patil S."/>
            <person name="Pu L.-L."/>
            <person name="Saada N."/>
            <person name="Tang L."/>
            <person name="Weissenberger G."/>
            <person name="Zhu Y."/>
            <person name="Hemphill L."/>
            <person name="Shang Y."/>
            <person name="Youmans B."/>
            <person name="Ayvaz T."/>
            <person name="Ross M."/>
            <person name="Santibanez J."/>
            <person name="Aqrawi P."/>
            <person name="Gross S."/>
            <person name="Joshi V."/>
            <person name="Fowler G."/>
            <person name="Nazareth L."/>
            <person name="Reid J."/>
            <person name="Worley K."/>
            <person name="Petrosino J."/>
            <person name="Highlander S."/>
            <person name="Gibbs R."/>
        </authorList>
    </citation>
    <scope>NUCLEOTIDE SEQUENCE [LARGE SCALE GENOMIC DNA]</scope>
    <source>
        <strain evidence="2">ATCC 33269</strain>
    </source>
</reference>
<dbReference type="Pfam" id="PF01640">
    <property type="entry name" value="Peptidase_C10"/>
    <property type="match status" value="1"/>
</dbReference>
<sequence length="557" mass="60679">MLLKIVNVMKKIFISLVLIGLAAVVQATERTRSAKLSAAVAVIQHPASAKGTWGTDDGIQELHAEKMLSVFGYAGGGFAIIANDDAFPAVIGYSDSKFDLQGNGGLAWFVRTAAKSMAAMIAEGNARKAPVIPQGNFKQTVAPLLKSTWNQDAPYNSQCPTTASGAAYPTGCVATALSQIMYYHRYPVHGKGSHQYSFTPTTGDGRILSADFGAATYDWDNMLDNYVRGNYTQTQATAVSTLMLHCGVAVDMQYTPNGSGAYSSEARTGMINYFTYNENIDLLNRAFYSVSEWMKLIYTELNNDRPIYYAGADATQGGHAFVLDGYDANGLIHVNWGWGADGGNDYYDIALLNPTGFQFSEGQDMLIYISPEKTGEYQSHIIAEEAFDARHLTKKMVSVFTKNLYNLCGEPFSGTVAIILDGNGKKQVLKEDAINNIANGHLINVQLAGVVTLPESLSDGDYRVYPASKTARDSDWRLVRRPEGMVNSAVLHVKNGDYTVTLDKDDAWTTITAIKHIESVAGKKNQKIYTVDGRFAGYDMNSLPQGIYIVNGKKVSK</sequence>
<evidence type="ECO:0000313" key="3">
    <source>
        <dbReference type="Proteomes" id="UP000005580"/>
    </source>
</evidence>
<dbReference type="EMBL" id="AEPE02000002">
    <property type="protein sequence ID" value="EFZ38253.1"/>
    <property type="molecule type" value="Genomic_DNA"/>
</dbReference>
<dbReference type="InterPro" id="IPR038765">
    <property type="entry name" value="Papain-like_cys_pep_sf"/>
</dbReference>
<dbReference type="InterPro" id="IPR044934">
    <property type="entry name" value="Streptopain_sf"/>
</dbReference>
<evidence type="ECO:0000256" key="1">
    <source>
        <dbReference type="PIRSR" id="PIRSR600200-1"/>
    </source>
</evidence>
<gene>
    <name evidence="2" type="ORF">HMPREF0663_10622</name>
</gene>
<dbReference type="eggNOG" id="ENOG50309XW">
    <property type="taxonomic scope" value="Bacteria"/>
</dbReference>
<feature type="active site" description="Proton acceptor" evidence="1">
    <location>
        <position position="319"/>
    </location>
</feature>
<evidence type="ECO:0000313" key="2">
    <source>
        <dbReference type="EMBL" id="EFZ38253.1"/>
    </source>
</evidence>
<dbReference type="GO" id="GO:0006508">
    <property type="term" value="P:proteolysis"/>
    <property type="evidence" value="ECO:0007669"/>
    <property type="project" value="UniProtKB-KW"/>
</dbReference>
<dbReference type="AlphaFoldDB" id="E7RNC2"/>
<feature type="active site" description="Nucleophile" evidence="1">
    <location>
        <position position="172"/>
    </location>
</feature>
<dbReference type="EC" id="3.4.22.10" evidence="2"/>
<comment type="caution">
    <text evidence="2">The sequence shown here is derived from an EMBL/GenBank/DDBJ whole genome shotgun (WGS) entry which is preliminary data.</text>
</comment>
<dbReference type="SUPFAM" id="SSF54001">
    <property type="entry name" value="Cysteine proteinases"/>
    <property type="match status" value="1"/>
</dbReference>
<dbReference type="InterPro" id="IPR000200">
    <property type="entry name" value="Peptidase_C10"/>
</dbReference>
<dbReference type="GO" id="GO:0008234">
    <property type="term" value="F:cysteine-type peptidase activity"/>
    <property type="evidence" value="ECO:0007669"/>
    <property type="project" value="UniProtKB-KW"/>
</dbReference>
<dbReference type="Proteomes" id="UP000005580">
    <property type="component" value="Unassembled WGS sequence"/>
</dbReference>
<proteinExistence type="predicted"/>
<dbReference type="Gene3D" id="3.90.70.50">
    <property type="entry name" value="Peptidase C10, streptopain"/>
    <property type="match status" value="1"/>
</dbReference>
<dbReference type="STRING" id="28134.SAMN05444288_0252"/>
<keyword evidence="2" id="KW-0378">Hydrolase</keyword>
<dbReference type="PRINTS" id="PR00797">
    <property type="entry name" value="STREPTOPAIN"/>
</dbReference>
<protein>
    <submittedName>
        <fullName evidence="2">Peptidase C10 family</fullName>
        <ecNumber evidence="2">3.4.22.10</ecNumber>
    </submittedName>
</protein>
<accession>E7RNC2</accession>
<dbReference type="HOGENOM" id="CLU_018139_0_0_10"/>
<keyword evidence="3" id="KW-1185">Reference proteome</keyword>